<keyword evidence="2" id="KW-0472">Membrane</keyword>
<gene>
    <name evidence="4" type="ORF">H257_02121</name>
</gene>
<accession>W4H767</accession>
<dbReference type="Gene3D" id="1.10.510.10">
    <property type="entry name" value="Transferase(Phosphotransferase) domain 1"/>
    <property type="match status" value="1"/>
</dbReference>
<dbReference type="SMART" id="SM00220">
    <property type="entry name" value="S_TKc"/>
    <property type="match status" value="1"/>
</dbReference>
<dbReference type="InterPro" id="IPR011024">
    <property type="entry name" value="G_crystallin-like"/>
</dbReference>
<dbReference type="PROSITE" id="PS00108">
    <property type="entry name" value="PROTEIN_KINASE_ST"/>
    <property type="match status" value="1"/>
</dbReference>
<dbReference type="AlphaFoldDB" id="W4H767"/>
<dbReference type="PANTHER" id="PTHR44329:SF214">
    <property type="entry name" value="PROTEIN KINASE DOMAIN-CONTAINING PROTEIN"/>
    <property type="match status" value="1"/>
</dbReference>
<feature type="compositionally biased region" description="Low complexity" evidence="1">
    <location>
        <begin position="655"/>
        <end position="668"/>
    </location>
</feature>
<feature type="region of interest" description="Disordered" evidence="1">
    <location>
        <begin position="638"/>
        <end position="668"/>
    </location>
</feature>
<evidence type="ECO:0000256" key="2">
    <source>
        <dbReference type="SAM" id="Phobius"/>
    </source>
</evidence>
<dbReference type="InterPro" id="IPR000719">
    <property type="entry name" value="Prot_kinase_dom"/>
</dbReference>
<protein>
    <submittedName>
        <fullName evidence="4">TKL protein kinase</fullName>
    </submittedName>
</protein>
<dbReference type="InterPro" id="IPR011009">
    <property type="entry name" value="Kinase-like_dom_sf"/>
</dbReference>
<evidence type="ECO:0000256" key="1">
    <source>
        <dbReference type="SAM" id="MobiDB-lite"/>
    </source>
</evidence>
<keyword evidence="4" id="KW-0418">Kinase</keyword>
<dbReference type="InterPro" id="IPR001245">
    <property type="entry name" value="Ser-Thr/Tyr_kinase_cat_dom"/>
</dbReference>
<dbReference type="Pfam" id="PF00069">
    <property type="entry name" value="Pkinase"/>
    <property type="match status" value="1"/>
</dbReference>
<dbReference type="InterPro" id="IPR008271">
    <property type="entry name" value="Ser/Thr_kinase_AS"/>
</dbReference>
<evidence type="ECO:0000313" key="4">
    <source>
        <dbReference type="EMBL" id="ETV87129.1"/>
    </source>
</evidence>
<feature type="region of interest" description="Disordered" evidence="1">
    <location>
        <begin position="689"/>
        <end position="720"/>
    </location>
</feature>
<feature type="domain" description="Protein kinase" evidence="3">
    <location>
        <begin position="801"/>
        <end position="1064"/>
    </location>
</feature>
<dbReference type="GO" id="GO:0005524">
    <property type="term" value="F:ATP binding"/>
    <property type="evidence" value="ECO:0007669"/>
    <property type="project" value="InterPro"/>
</dbReference>
<keyword evidence="2" id="KW-0812">Transmembrane</keyword>
<dbReference type="PROSITE" id="PS50011">
    <property type="entry name" value="PROTEIN_KINASE_DOM"/>
    <property type="match status" value="1"/>
</dbReference>
<dbReference type="SUPFAM" id="SSF49695">
    <property type="entry name" value="gamma-Crystallin-like"/>
    <property type="match status" value="1"/>
</dbReference>
<dbReference type="PANTHER" id="PTHR44329">
    <property type="entry name" value="SERINE/THREONINE-PROTEIN KINASE TNNI3K-RELATED"/>
    <property type="match status" value="1"/>
</dbReference>
<feature type="transmembrane region" description="Helical" evidence="2">
    <location>
        <begin position="737"/>
        <end position="756"/>
    </location>
</feature>
<keyword evidence="4" id="KW-0808">Transferase</keyword>
<dbReference type="OrthoDB" id="71149at2759"/>
<name>W4H767_APHAT</name>
<dbReference type="STRING" id="112090.W4H767"/>
<dbReference type="VEuPathDB" id="FungiDB:H257_02121"/>
<dbReference type="EMBL" id="KI913116">
    <property type="protein sequence ID" value="ETV87129.1"/>
    <property type="molecule type" value="Genomic_DNA"/>
</dbReference>
<dbReference type="GO" id="GO:0004674">
    <property type="term" value="F:protein serine/threonine kinase activity"/>
    <property type="evidence" value="ECO:0007669"/>
    <property type="project" value="TreeGrafter"/>
</dbReference>
<dbReference type="GeneID" id="20804117"/>
<proteinExistence type="predicted"/>
<evidence type="ECO:0000259" key="3">
    <source>
        <dbReference type="PROSITE" id="PS50011"/>
    </source>
</evidence>
<dbReference type="PRINTS" id="PR00109">
    <property type="entry name" value="TYRKINASE"/>
</dbReference>
<organism evidence="4">
    <name type="scientific">Aphanomyces astaci</name>
    <name type="common">Crayfish plague agent</name>
    <dbReference type="NCBI Taxonomy" id="112090"/>
    <lineage>
        <taxon>Eukaryota</taxon>
        <taxon>Sar</taxon>
        <taxon>Stramenopiles</taxon>
        <taxon>Oomycota</taxon>
        <taxon>Saprolegniomycetes</taxon>
        <taxon>Saprolegniales</taxon>
        <taxon>Verrucalvaceae</taxon>
        <taxon>Aphanomyces</taxon>
    </lineage>
</organism>
<sequence length="1074" mass="117065">MGGMRRQWPWLPSMVVWATALVLSAYVPTTTSSAVLFFAPDFRGDNFTVSINQPFVSARNSTGSYLIVRSFSVPIGLALVGSYTQTSLSKHYRVYTSDVADIFHGIQSWRLVTVTEASALPPVPPASVTVVGYNTTSYGYHGAYPPFFQLAPGDIVDAMLPWFSVRSVRIPAGVAVSMFDTTNDVPFVYYEDQYYLANTGLAKLVKFQVAVRNTTSIPSAGDDLVLYTSPNFQGKQVLLKAGNAVPQLLFTLDFIPSIGSFLIPPHLVFVTYEFGFYQGTSRVYRTSNSDFTYPTSRYSFRSFQVFTRDLFVDTPASPAPEVRCSIYTFNAQVIELQGVYRVGEYPLLPYRSCTLLVVPPGLVAVGYERQWFLGPATVWSESATLTAEMSFRLRSIRVVVRGDPTIPNVTAPQRPDPALYFDVGVTKFIAGVYKYGEDVPGIDDWATYQDANEMNPRIKDGIEAAFFPEYNFQGNPTIVSKTSFQFLKGLYRSIKTRPKTNLPWPDLHTSAFVGCFTSWASVTPTFLAQDESVAMFMYPWDGYVTTLTIPTGLAVFGYDESNFQGQMVRWTASTVDVASVKFTLRSVRVKDASWVDNPPTTTSAPKTASVASSTVATSTSSAPVVSITPIAPSSTAPDFSIDYAPIEDPTGNDASTRSTNPSPTTTTMMTTISPQVSVTLRVNASTTSSFNTTMFPSPLSKTNGDAPTSSPDVSSPPPPPPVFLATLSQNGNPSAQIVLGAVGGVAVVVVVLVVVARRRNPRSSLAKAITSTSSTTNATATEFHSLKWGDVDLIRMNMAPFALTQRLATGATGSIWLATLQQTPVVVKTFLSCTPRASDVQRLLDEIAFMRSLSSPYIVHLVGATWTHPTNLQAVLEYMNLGDLRQFLARTTSDTFGWPSKLECALGTAEALFYLHSQDMIHRDLKSRNILLDAAKGTKLGDFGSSKEIVVGATMTAAVGTFRWMAPEMLVFKAYTSAVDIYSLGVVLTELSTHELPFANARDAQGRVLEDEALACHVIHNHLRPTCANGCPQWFQSLAGRCMAAEPLDRPAAPEVIYILKSNMRQSGKVSSGS</sequence>
<reference evidence="4" key="1">
    <citation type="submission" date="2013-12" db="EMBL/GenBank/DDBJ databases">
        <title>The Genome Sequence of Aphanomyces astaci APO3.</title>
        <authorList>
            <consortium name="The Broad Institute Genomics Platform"/>
            <person name="Russ C."/>
            <person name="Tyler B."/>
            <person name="van West P."/>
            <person name="Dieguez-Uribeondo J."/>
            <person name="Young S.K."/>
            <person name="Zeng Q."/>
            <person name="Gargeya S."/>
            <person name="Fitzgerald M."/>
            <person name="Abouelleil A."/>
            <person name="Alvarado L."/>
            <person name="Chapman S.B."/>
            <person name="Gainer-Dewar J."/>
            <person name="Goldberg J."/>
            <person name="Griggs A."/>
            <person name="Gujja S."/>
            <person name="Hansen M."/>
            <person name="Howarth C."/>
            <person name="Imamovic A."/>
            <person name="Ireland A."/>
            <person name="Larimer J."/>
            <person name="McCowan C."/>
            <person name="Murphy C."/>
            <person name="Pearson M."/>
            <person name="Poon T.W."/>
            <person name="Priest M."/>
            <person name="Roberts A."/>
            <person name="Saif S."/>
            <person name="Shea T."/>
            <person name="Sykes S."/>
            <person name="Wortman J."/>
            <person name="Nusbaum C."/>
            <person name="Birren B."/>
        </authorList>
    </citation>
    <scope>NUCLEOTIDE SEQUENCE [LARGE SCALE GENOMIC DNA]</scope>
    <source>
        <strain evidence="4">APO3</strain>
    </source>
</reference>
<keyword evidence="2" id="KW-1133">Transmembrane helix</keyword>
<dbReference type="SUPFAM" id="SSF56112">
    <property type="entry name" value="Protein kinase-like (PK-like)"/>
    <property type="match status" value="1"/>
</dbReference>
<dbReference type="RefSeq" id="XP_009823928.1">
    <property type="nucleotide sequence ID" value="XM_009825626.1"/>
</dbReference>
<feature type="compositionally biased region" description="Polar residues" evidence="1">
    <location>
        <begin position="689"/>
        <end position="703"/>
    </location>
</feature>
<dbReference type="InterPro" id="IPR051681">
    <property type="entry name" value="Ser/Thr_Kinases-Pseudokinases"/>
</dbReference>